<feature type="repeat" description="ANK" evidence="1">
    <location>
        <begin position="198"/>
        <end position="230"/>
    </location>
</feature>
<organism evidence="3 4">
    <name type="scientific">Gelatiniphilus marinus</name>
    <dbReference type="NCBI Taxonomy" id="1759464"/>
    <lineage>
        <taxon>Bacteria</taxon>
        <taxon>Pseudomonadati</taxon>
        <taxon>Bacteroidota</taxon>
        <taxon>Flavobacteriia</taxon>
        <taxon>Flavobacteriales</taxon>
        <taxon>Flavobacteriaceae</taxon>
        <taxon>Gelatiniphilus</taxon>
    </lineage>
</organism>
<feature type="repeat" description="ANK" evidence="1">
    <location>
        <begin position="303"/>
        <end position="335"/>
    </location>
</feature>
<dbReference type="Pfam" id="PF13637">
    <property type="entry name" value="Ank_4"/>
    <property type="match status" value="1"/>
</dbReference>
<dbReference type="EMBL" id="JBHULK010000013">
    <property type="protein sequence ID" value="MFD2536600.1"/>
    <property type="molecule type" value="Genomic_DNA"/>
</dbReference>
<keyword evidence="1" id="KW-0040">ANK repeat</keyword>
<dbReference type="Gene3D" id="1.25.40.20">
    <property type="entry name" value="Ankyrin repeat-containing domain"/>
    <property type="match status" value="2"/>
</dbReference>
<feature type="repeat" description="ANK" evidence="1">
    <location>
        <begin position="96"/>
        <end position="128"/>
    </location>
</feature>
<evidence type="ECO:0000256" key="2">
    <source>
        <dbReference type="SAM" id="SignalP"/>
    </source>
</evidence>
<keyword evidence="4" id="KW-1185">Reference proteome</keyword>
<feature type="signal peptide" evidence="2">
    <location>
        <begin position="1"/>
        <end position="18"/>
    </location>
</feature>
<feature type="repeat" description="ANK" evidence="1">
    <location>
        <begin position="408"/>
        <end position="440"/>
    </location>
</feature>
<accession>A0ABW5JWV3</accession>
<keyword evidence="2" id="KW-0732">Signal</keyword>
<dbReference type="RefSeq" id="WP_388021189.1">
    <property type="nucleotide sequence ID" value="NZ_JBHUDT010000012.1"/>
</dbReference>
<name>A0ABW5JWV3_9FLAO</name>
<dbReference type="Pfam" id="PF12796">
    <property type="entry name" value="Ank_2"/>
    <property type="match status" value="3"/>
</dbReference>
<dbReference type="SUPFAM" id="SSF48403">
    <property type="entry name" value="Ankyrin repeat"/>
    <property type="match status" value="2"/>
</dbReference>
<proteinExistence type="predicted"/>
<dbReference type="InterPro" id="IPR036770">
    <property type="entry name" value="Ankyrin_rpt-contain_sf"/>
</dbReference>
<reference evidence="4" key="1">
    <citation type="journal article" date="2019" name="Int. J. Syst. Evol. Microbiol.">
        <title>The Global Catalogue of Microorganisms (GCM) 10K type strain sequencing project: providing services to taxonomists for standard genome sequencing and annotation.</title>
        <authorList>
            <consortium name="The Broad Institute Genomics Platform"/>
            <consortium name="The Broad Institute Genome Sequencing Center for Infectious Disease"/>
            <person name="Wu L."/>
            <person name="Ma J."/>
        </authorList>
    </citation>
    <scope>NUCLEOTIDE SEQUENCE [LARGE SCALE GENOMIC DNA]</scope>
    <source>
        <strain evidence="4">KCTC 42903</strain>
    </source>
</reference>
<sequence length="498" mass="55549">MKKSLIFLLLVVPFFIFGQRGQRQQNTNEFHNRDFWETQPNVAIVKQKIKEGHDPVAKDQRSFDAVSYAILGKAPIETVEFLLSFEGNDINKTTNHDRTYLLWAGSTGDLEIMKMLINKGADTKVLDSHSMNWYTYTLNFGHENTGIYDFIEDNGFDLKQPNRAGANAILLLASHSKDGEIFKYFIEKGLDVNATDNKGNNFLFYAAKRGNIDLIKKYVNEGFDYKTLNSDGENLMLAASHGGRRGSNPIAVFQYFDTLGIDMTATSNNGANALHNIVSSTEDVNIINFFIQKGIDINQKDKDGNTPFLNAAKGNNLVVLEKLLPLTKNINQQNNDGLSAITYATQRIGIETFNFLKDNGADVHVIDKDGNNLFYYLFNAHNRRNSENFETFQKALTTAGVSFKNASKIEPPLHIAIVKGDMKLIETALDLGADINKTNSDGLTPLHLAAMKSTDTKLLQFLISKGANKKSLTAFEESVLDLAQENELLNGSDISFLK</sequence>
<dbReference type="Proteomes" id="UP001597441">
    <property type="component" value="Unassembled WGS sequence"/>
</dbReference>
<dbReference type="SMART" id="SM00248">
    <property type="entry name" value="ANK"/>
    <property type="match status" value="9"/>
</dbReference>
<dbReference type="PANTHER" id="PTHR44207">
    <property type="entry name" value="SURFACE ANTIGEN BSPA-LIKE-RELATED"/>
    <property type="match status" value="1"/>
</dbReference>
<feature type="chain" id="PRO_5046637134" evidence="2">
    <location>
        <begin position="19"/>
        <end position="498"/>
    </location>
</feature>
<dbReference type="InterPro" id="IPR002110">
    <property type="entry name" value="Ankyrin_rpt"/>
</dbReference>
<evidence type="ECO:0000313" key="3">
    <source>
        <dbReference type="EMBL" id="MFD2536600.1"/>
    </source>
</evidence>
<protein>
    <submittedName>
        <fullName evidence="3">Ankyrin repeat domain-containing protein</fullName>
    </submittedName>
</protein>
<evidence type="ECO:0000313" key="4">
    <source>
        <dbReference type="Proteomes" id="UP001597441"/>
    </source>
</evidence>
<feature type="repeat" description="ANK" evidence="1">
    <location>
        <begin position="269"/>
        <end position="302"/>
    </location>
</feature>
<gene>
    <name evidence="3" type="ORF">ACFSQS_15930</name>
</gene>
<dbReference type="PROSITE" id="PS50088">
    <property type="entry name" value="ANK_REPEAT"/>
    <property type="match status" value="6"/>
</dbReference>
<feature type="repeat" description="ANK" evidence="1">
    <location>
        <begin position="441"/>
        <end position="474"/>
    </location>
</feature>
<dbReference type="PANTHER" id="PTHR44207:SF1">
    <property type="entry name" value="SURFACE ANTIGEN BSPA-LIKE"/>
    <property type="match status" value="1"/>
</dbReference>
<evidence type="ECO:0000256" key="1">
    <source>
        <dbReference type="PROSITE-ProRule" id="PRU00023"/>
    </source>
</evidence>
<comment type="caution">
    <text evidence="3">The sequence shown here is derived from an EMBL/GenBank/DDBJ whole genome shotgun (WGS) entry which is preliminary data.</text>
</comment>
<dbReference type="PROSITE" id="PS50297">
    <property type="entry name" value="ANK_REP_REGION"/>
    <property type="match status" value="3"/>
</dbReference>